<reference evidence="2" key="2">
    <citation type="submission" date="2021-10" db="EMBL/GenBank/DDBJ databases">
        <title>Phylogenomics reveals ancestral predisposition of the termite-cultivated fungus Termitomyces towards a domesticated lifestyle.</title>
        <authorList>
            <person name="Auxier B."/>
            <person name="Grum-Grzhimaylo A."/>
            <person name="Cardenas M.E."/>
            <person name="Lodge J.D."/>
            <person name="Laessoe T."/>
            <person name="Pedersen O."/>
            <person name="Smith M.E."/>
            <person name="Kuyper T.W."/>
            <person name="Franco-Molano E.A."/>
            <person name="Baroni T.J."/>
            <person name="Aanen D.K."/>
        </authorList>
    </citation>
    <scope>NUCLEOTIDE SEQUENCE</scope>
    <source>
        <strain evidence="2">D49</strain>
    </source>
</reference>
<evidence type="ECO:0000256" key="1">
    <source>
        <dbReference type="SAM" id="MobiDB-lite"/>
    </source>
</evidence>
<name>A0A9P7FTF4_9AGAR</name>
<keyword evidence="3" id="KW-1185">Reference proteome</keyword>
<evidence type="ECO:0000313" key="2">
    <source>
        <dbReference type="EMBL" id="KAG5636739.1"/>
    </source>
</evidence>
<proteinExistence type="predicted"/>
<protein>
    <submittedName>
        <fullName evidence="2">Uncharacterized protein</fullName>
    </submittedName>
</protein>
<gene>
    <name evidence="2" type="ORF">H0H81_006997</name>
</gene>
<organism evidence="2 3">
    <name type="scientific">Sphagnurus paluster</name>
    <dbReference type="NCBI Taxonomy" id="117069"/>
    <lineage>
        <taxon>Eukaryota</taxon>
        <taxon>Fungi</taxon>
        <taxon>Dikarya</taxon>
        <taxon>Basidiomycota</taxon>
        <taxon>Agaricomycotina</taxon>
        <taxon>Agaricomycetes</taxon>
        <taxon>Agaricomycetidae</taxon>
        <taxon>Agaricales</taxon>
        <taxon>Tricholomatineae</taxon>
        <taxon>Lyophyllaceae</taxon>
        <taxon>Sphagnurus</taxon>
    </lineage>
</organism>
<feature type="region of interest" description="Disordered" evidence="1">
    <location>
        <begin position="1"/>
        <end position="20"/>
    </location>
</feature>
<feature type="compositionally biased region" description="Polar residues" evidence="1">
    <location>
        <begin position="7"/>
        <end position="19"/>
    </location>
</feature>
<dbReference type="OrthoDB" id="3024583at2759"/>
<reference evidence="2" key="1">
    <citation type="submission" date="2021-02" db="EMBL/GenBank/DDBJ databases">
        <authorList>
            <person name="Nieuwenhuis M."/>
            <person name="Van De Peppel L.J.J."/>
        </authorList>
    </citation>
    <scope>NUCLEOTIDE SEQUENCE</scope>
    <source>
        <strain evidence="2">D49</strain>
    </source>
</reference>
<dbReference type="Proteomes" id="UP000717328">
    <property type="component" value="Unassembled WGS sequence"/>
</dbReference>
<evidence type="ECO:0000313" key="3">
    <source>
        <dbReference type="Proteomes" id="UP000717328"/>
    </source>
</evidence>
<accession>A0A9P7FTF4</accession>
<dbReference type="EMBL" id="JABCKI010005898">
    <property type="protein sequence ID" value="KAG5636739.1"/>
    <property type="molecule type" value="Genomic_DNA"/>
</dbReference>
<dbReference type="AlphaFoldDB" id="A0A9P7FTF4"/>
<sequence length="183" mass="20676">MPPARRSSFSKFSDHNSPPSVLKKYNRNLYQRVERANQGPVASWLKSNVLDAKRLDADVHNSLKIRDIADDEVLCTVERTVTMPEDDQNSIFTESPTHTLFISARTAPSSDEDQQSPRAVLATFTGTLDDLTAPNWAHWTPTSLHFRQPRTGFLLLYSHLAMSRENSAQVWSLIVRLICPSVL</sequence>
<comment type="caution">
    <text evidence="2">The sequence shown here is derived from an EMBL/GenBank/DDBJ whole genome shotgun (WGS) entry which is preliminary data.</text>
</comment>